<protein>
    <submittedName>
        <fullName evidence="1">N4-gp56 family major capsid protein</fullName>
    </submittedName>
</protein>
<proteinExistence type="predicted"/>
<gene>
    <name evidence="1" type="ORF">M9979_12150</name>
</gene>
<comment type="caution">
    <text evidence="1">The sequence shown here is derived from an EMBL/GenBank/DDBJ whole genome shotgun (WGS) entry which is preliminary data.</text>
</comment>
<name>A0A9X2KR41_9SPHN</name>
<evidence type="ECO:0000313" key="1">
    <source>
        <dbReference type="EMBL" id="MCP3735625.1"/>
    </source>
</evidence>
<reference evidence="1" key="1">
    <citation type="submission" date="2022-05" db="EMBL/GenBank/DDBJ databases">
        <title>Sphingomonas sp. strain RP10 Genome sequencing and assembly.</title>
        <authorList>
            <person name="Kim I."/>
        </authorList>
    </citation>
    <scope>NUCLEOTIDE SEQUENCE</scope>
    <source>
        <strain evidence="1">RP10</strain>
    </source>
</reference>
<accession>A0A9X2KR41</accession>
<dbReference type="EMBL" id="JAMLDY010000014">
    <property type="protein sequence ID" value="MCP3735625.1"/>
    <property type="molecule type" value="Genomic_DNA"/>
</dbReference>
<evidence type="ECO:0000313" key="2">
    <source>
        <dbReference type="Proteomes" id="UP001139486"/>
    </source>
</evidence>
<sequence length="362" mass="39373">MSTTTFTTNSALAVKLWARKTFSDAVKTTLYGKLVGDSDTAIVQRKDELSKGEGDRVRFRLRTLEEGDGGAEEDQTLEGNEDGLDFTYFDMTLGERRKAFKVDLNLSEQRTMIDVRAEAKDAIEEWTQVYLDTTFLEYLSGAGYAANGGSKYHKLNGNLGGNPILAPSSDRLVFGGTGNTSAATVTVGDTMTLAVVDKLVEQAKRNSPTMRKASFDGKRLWVLILSPEQVTSIRTNTSAGQWLDITKAQLQGGGKNLFEGEMIGIYRDVMFVESTRTFTYLGGAGGNVRIHRALFCGAQAAVTSSGGKTDGWGRMKLAERTFDYGKRYAVAATFIWGLAKTRFQGQSDFGVIAVDTAAKAAV</sequence>
<dbReference type="Proteomes" id="UP001139486">
    <property type="component" value="Unassembled WGS sequence"/>
</dbReference>
<keyword evidence="2" id="KW-1185">Reference proteome</keyword>
<dbReference type="Pfam" id="PF13252">
    <property type="entry name" value="Phage_capsid_3"/>
    <property type="match status" value="1"/>
</dbReference>
<dbReference type="RefSeq" id="WP_254289624.1">
    <property type="nucleotide sequence ID" value="NZ_JAMLDY010000014.1"/>
</dbReference>
<dbReference type="AlphaFoldDB" id="A0A9X2KR41"/>
<dbReference type="InterPro" id="IPR025267">
    <property type="entry name" value="ORF017-like"/>
</dbReference>
<organism evidence="1 2">
    <name type="scientific">Sphingomonas liriopis</name>
    <dbReference type="NCBI Taxonomy" id="2949094"/>
    <lineage>
        <taxon>Bacteria</taxon>
        <taxon>Pseudomonadati</taxon>
        <taxon>Pseudomonadota</taxon>
        <taxon>Alphaproteobacteria</taxon>
        <taxon>Sphingomonadales</taxon>
        <taxon>Sphingomonadaceae</taxon>
        <taxon>Sphingomonas</taxon>
    </lineage>
</organism>
<dbReference type="NCBIfam" id="TIGR04387">
    <property type="entry name" value="capsid_maj_N4"/>
    <property type="match status" value="1"/>
</dbReference>